<feature type="transmembrane region" description="Helical" evidence="6">
    <location>
        <begin position="147"/>
        <end position="168"/>
    </location>
</feature>
<feature type="transmembrane region" description="Helical" evidence="6">
    <location>
        <begin position="308"/>
        <end position="328"/>
    </location>
</feature>
<dbReference type="Pfam" id="PF07690">
    <property type="entry name" value="MFS_1"/>
    <property type="match status" value="1"/>
</dbReference>
<dbReference type="RefSeq" id="WP_112433817.1">
    <property type="nucleotide sequence ID" value="NZ_MCIF01000002.1"/>
</dbReference>
<feature type="transmembrane region" description="Helical" evidence="6">
    <location>
        <begin position="52"/>
        <end position="76"/>
    </location>
</feature>
<evidence type="ECO:0000259" key="7">
    <source>
        <dbReference type="PROSITE" id="PS50850"/>
    </source>
</evidence>
<protein>
    <recommendedName>
        <fullName evidence="7">Major facilitator superfamily (MFS) profile domain-containing protein</fullName>
    </recommendedName>
</protein>
<feature type="transmembrane region" description="Helical" evidence="6">
    <location>
        <begin position="370"/>
        <end position="393"/>
    </location>
</feature>
<name>A0A328VNM4_9CHLR</name>
<dbReference type="Gene3D" id="1.20.1250.20">
    <property type="entry name" value="MFS general substrate transporter like domains"/>
    <property type="match status" value="1"/>
</dbReference>
<dbReference type="PROSITE" id="PS50850">
    <property type="entry name" value="MFS"/>
    <property type="match status" value="1"/>
</dbReference>
<dbReference type="Proteomes" id="UP000248706">
    <property type="component" value="Unassembled WGS sequence"/>
</dbReference>
<proteinExistence type="predicted"/>
<evidence type="ECO:0000313" key="8">
    <source>
        <dbReference type="EMBL" id="RAQ98491.1"/>
    </source>
</evidence>
<accession>A0A328VNM4</accession>
<dbReference type="EMBL" id="MCIF01000002">
    <property type="protein sequence ID" value="RAQ98491.1"/>
    <property type="molecule type" value="Genomic_DNA"/>
</dbReference>
<evidence type="ECO:0000256" key="1">
    <source>
        <dbReference type="ARBA" id="ARBA00004651"/>
    </source>
</evidence>
<dbReference type="InterPro" id="IPR051788">
    <property type="entry name" value="MFS_Transporter"/>
</dbReference>
<comment type="subcellular location">
    <subcellularLocation>
        <location evidence="1">Cell membrane</location>
        <topology evidence="1">Multi-pass membrane protein</topology>
    </subcellularLocation>
</comment>
<reference evidence="8 9" key="1">
    <citation type="submission" date="2016-08" db="EMBL/GenBank/DDBJ databases">
        <title>Analysis of Carbohydrate Active Enzymes in Thermogemmatispora T81 Reveals Carbohydrate Degradation Ability.</title>
        <authorList>
            <person name="Tomazini A."/>
            <person name="Lal S."/>
            <person name="Stott M."/>
            <person name="Henrissat B."/>
            <person name="Polikarpov I."/>
            <person name="Sparling R."/>
            <person name="Levin D.B."/>
        </authorList>
    </citation>
    <scope>NUCLEOTIDE SEQUENCE [LARGE SCALE GENOMIC DNA]</scope>
    <source>
        <strain evidence="8 9">T81</strain>
    </source>
</reference>
<feature type="compositionally biased region" description="Low complexity" evidence="5">
    <location>
        <begin position="398"/>
        <end position="407"/>
    </location>
</feature>
<dbReference type="AlphaFoldDB" id="A0A328VNM4"/>
<feature type="transmembrane region" description="Helical" evidence="6">
    <location>
        <begin position="174"/>
        <end position="197"/>
    </location>
</feature>
<dbReference type="GO" id="GO:0005886">
    <property type="term" value="C:plasma membrane"/>
    <property type="evidence" value="ECO:0007669"/>
    <property type="project" value="UniProtKB-SubCell"/>
</dbReference>
<feature type="transmembrane region" description="Helical" evidence="6">
    <location>
        <begin position="20"/>
        <end position="40"/>
    </location>
</feature>
<dbReference type="OrthoDB" id="151222at2"/>
<feature type="domain" description="Major facilitator superfamily (MFS) profile" evidence="7">
    <location>
        <begin position="18"/>
        <end position="395"/>
    </location>
</feature>
<comment type="caution">
    <text evidence="8">The sequence shown here is derived from an EMBL/GenBank/DDBJ whole genome shotgun (WGS) entry which is preliminary data.</text>
</comment>
<keyword evidence="3 6" id="KW-1133">Transmembrane helix</keyword>
<keyword evidence="4 6" id="KW-0472">Membrane</keyword>
<evidence type="ECO:0000313" key="9">
    <source>
        <dbReference type="Proteomes" id="UP000248706"/>
    </source>
</evidence>
<feature type="transmembrane region" description="Helical" evidence="6">
    <location>
        <begin position="218"/>
        <end position="236"/>
    </location>
</feature>
<organism evidence="8 9">
    <name type="scientific">Thermogemmatispora tikiterensis</name>
    <dbReference type="NCBI Taxonomy" id="1825093"/>
    <lineage>
        <taxon>Bacteria</taxon>
        <taxon>Bacillati</taxon>
        <taxon>Chloroflexota</taxon>
        <taxon>Ktedonobacteria</taxon>
        <taxon>Thermogemmatisporales</taxon>
        <taxon>Thermogemmatisporaceae</taxon>
        <taxon>Thermogemmatispora</taxon>
    </lineage>
</organism>
<evidence type="ECO:0000256" key="5">
    <source>
        <dbReference type="SAM" id="MobiDB-lite"/>
    </source>
</evidence>
<evidence type="ECO:0000256" key="4">
    <source>
        <dbReference type="ARBA" id="ARBA00023136"/>
    </source>
</evidence>
<dbReference type="InterPro" id="IPR036259">
    <property type="entry name" value="MFS_trans_sf"/>
</dbReference>
<evidence type="ECO:0000256" key="2">
    <source>
        <dbReference type="ARBA" id="ARBA00022692"/>
    </source>
</evidence>
<feature type="transmembrane region" description="Helical" evidence="6">
    <location>
        <begin position="280"/>
        <end position="302"/>
    </location>
</feature>
<dbReference type="GO" id="GO:0022857">
    <property type="term" value="F:transmembrane transporter activity"/>
    <property type="evidence" value="ECO:0007669"/>
    <property type="project" value="InterPro"/>
</dbReference>
<feature type="transmembrane region" description="Helical" evidence="6">
    <location>
        <begin position="107"/>
        <end position="126"/>
    </location>
</feature>
<dbReference type="PANTHER" id="PTHR23514:SF13">
    <property type="entry name" value="INNER MEMBRANE PROTEIN YBJJ"/>
    <property type="match status" value="1"/>
</dbReference>
<dbReference type="PANTHER" id="PTHR23514">
    <property type="entry name" value="BYPASS OF STOP CODON PROTEIN 6"/>
    <property type="match status" value="1"/>
</dbReference>
<feature type="transmembrane region" description="Helical" evidence="6">
    <location>
        <begin position="248"/>
        <end position="268"/>
    </location>
</feature>
<keyword evidence="9" id="KW-1185">Reference proteome</keyword>
<sequence length="423" mass="42971">MEQTARTRLSLAPRRRYARLAVALFFFLNGVLLATWAARIPAVQAQLSLAPAALGTALFSGAVGALAGMNGGGYLVARYGSRLVVILATMSLCLMLVLIAFVPSLPFLIMALALLGASSGAMDISMNTQGVAVEHLYGRPILNSFHACYSLGSLGGALVGGLIAGWNIPLPAHFGGIALAGAILAFGAIPALLPSFSDQGARQEEGGTRVIFARPTRATLALGLIAFCSLFGEGAMADWSALYLNSNLHSGAGLAPTGYAAFSIMMMVSRGVGDTLTARLGAGWMIRCGGLLAACGLALVLLTPWLPLALLGFALIGSGLGVTFPLTLSAAGRLAGQGQATSTALAAVATCGYTGLMAGPPTIGFMASLLGLRLALGLIVLLSLGISLMAGAADKPSRSPSPRAPHSQKAEVERSAAEPPPGT</sequence>
<dbReference type="CDD" id="cd17393">
    <property type="entry name" value="MFS_MosC_like"/>
    <property type="match status" value="1"/>
</dbReference>
<evidence type="ECO:0000256" key="3">
    <source>
        <dbReference type="ARBA" id="ARBA00022989"/>
    </source>
</evidence>
<feature type="transmembrane region" description="Helical" evidence="6">
    <location>
        <begin position="340"/>
        <end position="358"/>
    </location>
</feature>
<feature type="transmembrane region" description="Helical" evidence="6">
    <location>
        <begin position="83"/>
        <end position="101"/>
    </location>
</feature>
<dbReference type="InterPro" id="IPR011701">
    <property type="entry name" value="MFS"/>
</dbReference>
<gene>
    <name evidence="8" type="ORF">A4R35_23315</name>
</gene>
<keyword evidence="2 6" id="KW-0812">Transmembrane</keyword>
<dbReference type="InterPro" id="IPR020846">
    <property type="entry name" value="MFS_dom"/>
</dbReference>
<feature type="region of interest" description="Disordered" evidence="5">
    <location>
        <begin position="393"/>
        <end position="423"/>
    </location>
</feature>
<dbReference type="SUPFAM" id="SSF103473">
    <property type="entry name" value="MFS general substrate transporter"/>
    <property type="match status" value="1"/>
</dbReference>
<evidence type="ECO:0000256" key="6">
    <source>
        <dbReference type="SAM" id="Phobius"/>
    </source>
</evidence>